<comment type="caution">
    <text evidence="2">The sequence shown here is derived from an EMBL/GenBank/DDBJ whole genome shotgun (WGS) entry which is preliminary data.</text>
</comment>
<evidence type="ECO:0000313" key="2">
    <source>
        <dbReference type="EMBL" id="GAA3737015.1"/>
    </source>
</evidence>
<gene>
    <name evidence="2" type="ORF">GCM10022402_16310</name>
</gene>
<sequence>MTATTTTQRLQAALDAVDYPADKDELVATAQENEADEDTVRALQALPPQDYRSFSEITASVELAEESNPATDRGKAQARRHHRHPHLAERDKDAPTNPIVDELGENRGS</sequence>
<dbReference type="EMBL" id="BAABDD010000006">
    <property type="protein sequence ID" value="GAA3737015.1"/>
    <property type="molecule type" value="Genomic_DNA"/>
</dbReference>
<evidence type="ECO:0000256" key="1">
    <source>
        <dbReference type="SAM" id="MobiDB-lite"/>
    </source>
</evidence>
<dbReference type="Proteomes" id="UP001500908">
    <property type="component" value="Unassembled WGS sequence"/>
</dbReference>
<feature type="region of interest" description="Disordered" evidence="1">
    <location>
        <begin position="62"/>
        <end position="109"/>
    </location>
</feature>
<name>A0ABP7FDJ3_9ACTN</name>
<feature type="compositionally biased region" description="Basic residues" evidence="1">
    <location>
        <begin position="76"/>
        <end position="85"/>
    </location>
</feature>
<evidence type="ECO:0008006" key="4">
    <source>
        <dbReference type="Google" id="ProtNLM"/>
    </source>
</evidence>
<reference evidence="3" key="1">
    <citation type="journal article" date="2019" name="Int. J. Syst. Evol. Microbiol.">
        <title>The Global Catalogue of Microorganisms (GCM) 10K type strain sequencing project: providing services to taxonomists for standard genome sequencing and annotation.</title>
        <authorList>
            <consortium name="The Broad Institute Genomics Platform"/>
            <consortium name="The Broad Institute Genome Sequencing Center for Infectious Disease"/>
            <person name="Wu L."/>
            <person name="Ma J."/>
        </authorList>
    </citation>
    <scope>NUCLEOTIDE SEQUENCE [LARGE SCALE GENOMIC DNA]</scope>
    <source>
        <strain evidence="3">JCM 17137</strain>
    </source>
</reference>
<keyword evidence="3" id="KW-1185">Reference proteome</keyword>
<organism evidence="2 3">
    <name type="scientific">Salinactinospora qingdaonensis</name>
    <dbReference type="NCBI Taxonomy" id="702744"/>
    <lineage>
        <taxon>Bacteria</taxon>
        <taxon>Bacillati</taxon>
        <taxon>Actinomycetota</taxon>
        <taxon>Actinomycetes</taxon>
        <taxon>Streptosporangiales</taxon>
        <taxon>Nocardiopsidaceae</taxon>
        <taxon>Salinactinospora</taxon>
    </lineage>
</organism>
<dbReference type="InterPro" id="IPR021527">
    <property type="entry name" value="DUF2795"/>
</dbReference>
<protein>
    <recommendedName>
        <fullName evidence="4">DUF2795 domain-containing protein</fullName>
    </recommendedName>
</protein>
<proteinExistence type="predicted"/>
<dbReference type="RefSeq" id="WP_344969124.1">
    <property type="nucleotide sequence ID" value="NZ_BAABDD010000006.1"/>
</dbReference>
<evidence type="ECO:0000313" key="3">
    <source>
        <dbReference type="Proteomes" id="UP001500908"/>
    </source>
</evidence>
<dbReference type="Pfam" id="PF11387">
    <property type="entry name" value="DUF2795"/>
    <property type="match status" value="1"/>
</dbReference>
<accession>A0ABP7FDJ3</accession>